<dbReference type="EMBL" id="SMKZ01000018">
    <property type="protein sequence ID" value="TDE09483.1"/>
    <property type="molecule type" value="Genomic_DNA"/>
</dbReference>
<dbReference type="InterPro" id="IPR023365">
    <property type="entry name" value="Sortase_dom-sf"/>
</dbReference>
<dbReference type="Pfam" id="PF04203">
    <property type="entry name" value="Sortase"/>
    <property type="match status" value="1"/>
</dbReference>
<organism evidence="5 6">
    <name type="scientific">Jiangella asiatica</name>
    <dbReference type="NCBI Taxonomy" id="2530372"/>
    <lineage>
        <taxon>Bacteria</taxon>
        <taxon>Bacillati</taxon>
        <taxon>Actinomycetota</taxon>
        <taxon>Actinomycetes</taxon>
        <taxon>Jiangellales</taxon>
        <taxon>Jiangellaceae</taxon>
        <taxon>Jiangella</taxon>
    </lineage>
</organism>
<dbReference type="InParanoid" id="A0A4R5DGF0"/>
<dbReference type="SUPFAM" id="SSF63817">
    <property type="entry name" value="Sortase"/>
    <property type="match status" value="1"/>
</dbReference>
<dbReference type="InterPro" id="IPR053465">
    <property type="entry name" value="Sortase_Class_E"/>
</dbReference>
<keyword evidence="4" id="KW-1133">Transmembrane helix</keyword>
<sequence>MPRHAQRRVRRAPRRSAFAVAVGALGELMLTAGALVLLFVVYMLWGTGLQTAQAQDDLEDELSSRWGQLAPEAPPPDPSELADGDAYGTLRIPRFGDDWEFTVVQGVLDEDLDRGPGHYPDSADPGELGNFAIAAHRSGHLEPFADFPELLVGDVIEIEMADGVYVYELDDAPDGDSDGNRINIDDGWVVNPVPGEPLDTEPTQRRITLTTCWPRFGSSHRMYATGLLVSGPTS</sequence>
<dbReference type="CDD" id="cd05830">
    <property type="entry name" value="Sortase_E"/>
    <property type="match status" value="1"/>
</dbReference>
<keyword evidence="4" id="KW-0812">Transmembrane</keyword>
<dbReference type="OrthoDB" id="5242879at2"/>
<feature type="active site" description="Proton donor/acceptor" evidence="2">
    <location>
        <position position="136"/>
    </location>
</feature>
<protein>
    <submittedName>
        <fullName evidence="5">Class E sortase</fullName>
    </submittedName>
</protein>
<evidence type="ECO:0000313" key="5">
    <source>
        <dbReference type="EMBL" id="TDE09483.1"/>
    </source>
</evidence>
<keyword evidence="4" id="KW-0472">Membrane</keyword>
<evidence type="ECO:0000313" key="6">
    <source>
        <dbReference type="Proteomes" id="UP000294739"/>
    </source>
</evidence>
<dbReference type="AlphaFoldDB" id="A0A4R5DGF0"/>
<gene>
    <name evidence="5" type="ORF">E1269_14300</name>
</gene>
<proteinExistence type="predicted"/>
<feature type="region of interest" description="Disordered" evidence="3">
    <location>
        <begin position="67"/>
        <end position="86"/>
    </location>
</feature>
<dbReference type="Gene3D" id="2.40.260.10">
    <property type="entry name" value="Sortase"/>
    <property type="match status" value="1"/>
</dbReference>
<evidence type="ECO:0000256" key="3">
    <source>
        <dbReference type="SAM" id="MobiDB-lite"/>
    </source>
</evidence>
<dbReference type="RefSeq" id="WP_131895576.1">
    <property type="nucleotide sequence ID" value="NZ_SMKZ01000018.1"/>
</dbReference>
<evidence type="ECO:0000256" key="2">
    <source>
        <dbReference type="PIRSR" id="PIRSR605754-1"/>
    </source>
</evidence>
<name>A0A4R5DGF0_9ACTN</name>
<dbReference type="Proteomes" id="UP000294739">
    <property type="component" value="Unassembled WGS sequence"/>
</dbReference>
<feature type="active site" description="Acyl-thioester intermediate" evidence="2">
    <location>
        <position position="212"/>
    </location>
</feature>
<accession>A0A4R5DGF0</accession>
<reference evidence="5 6" key="1">
    <citation type="submission" date="2019-03" db="EMBL/GenBank/DDBJ databases">
        <title>Draft genome sequences of novel Actinobacteria.</title>
        <authorList>
            <person name="Sahin N."/>
            <person name="Ay H."/>
            <person name="Saygin H."/>
        </authorList>
    </citation>
    <scope>NUCLEOTIDE SEQUENCE [LARGE SCALE GENOMIC DNA]</scope>
    <source>
        <strain evidence="5 6">5K138</strain>
    </source>
</reference>
<keyword evidence="1" id="KW-0378">Hydrolase</keyword>
<dbReference type="InterPro" id="IPR005754">
    <property type="entry name" value="Sortase"/>
</dbReference>
<evidence type="ECO:0000256" key="4">
    <source>
        <dbReference type="SAM" id="Phobius"/>
    </source>
</evidence>
<evidence type="ECO:0000256" key="1">
    <source>
        <dbReference type="ARBA" id="ARBA00022801"/>
    </source>
</evidence>
<keyword evidence="6" id="KW-1185">Reference proteome</keyword>
<dbReference type="NCBIfam" id="NF033747">
    <property type="entry name" value="class_E_sortase"/>
    <property type="match status" value="1"/>
</dbReference>
<comment type="caution">
    <text evidence="5">The sequence shown here is derived from an EMBL/GenBank/DDBJ whole genome shotgun (WGS) entry which is preliminary data.</text>
</comment>
<dbReference type="InterPro" id="IPR042003">
    <property type="entry name" value="Sortase_E"/>
</dbReference>
<dbReference type="GO" id="GO:0016787">
    <property type="term" value="F:hydrolase activity"/>
    <property type="evidence" value="ECO:0007669"/>
    <property type="project" value="UniProtKB-KW"/>
</dbReference>
<feature type="transmembrane region" description="Helical" evidence="4">
    <location>
        <begin position="20"/>
        <end position="45"/>
    </location>
</feature>